<gene>
    <name evidence="7" type="primary">NAC35</name>
</gene>
<dbReference type="PaxDb" id="3827-XP_004498547.1"/>
<dbReference type="KEGG" id="cam:101503733"/>
<dbReference type="SUPFAM" id="SSF101941">
    <property type="entry name" value="NAC domain"/>
    <property type="match status" value="1"/>
</dbReference>
<keyword evidence="3" id="KW-0804">Transcription</keyword>
<keyword evidence="4" id="KW-0539">Nucleus</keyword>
<dbReference type="Gene3D" id="2.170.150.80">
    <property type="entry name" value="NAC domain"/>
    <property type="match status" value="1"/>
</dbReference>
<organism evidence="6 7">
    <name type="scientific">Cicer arietinum</name>
    <name type="common">Chickpea</name>
    <name type="synonym">Garbanzo</name>
    <dbReference type="NCBI Taxonomy" id="3827"/>
    <lineage>
        <taxon>Eukaryota</taxon>
        <taxon>Viridiplantae</taxon>
        <taxon>Streptophyta</taxon>
        <taxon>Embryophyta</taxon>
        <taxon>Tracheophyta</taxon>
        <taxon>Spermatophyta</taxon>
        <taxon>Magnoliopsida</taxon>
        <taxon>eudicotyledons</taxon>
        <taxon>Gunneridae</taxon>
        <taxon>Pentapetalae</taxon>
        <taxon>rosids</taxon>
        <taxon>fabids</taxon>
        <taxon>Fabales</taxon>
        <taxon>Fabaceae</taxon>
        <taxon>Papilionoideae</taxon>
        <taxon>50 kb inversion clade</taxon>
        <taxon>NPAAA clade</taxon>
        <taxon>Hologalegina</taxon>
        <taxon>IRL clade</taxon>
        <taxon>Cicereae</taxon>
        <taxon>Cicer</taxon>
    </lineage>
</organism>
<dbReference type="eggNOG" id="ENOG502QS0E">
    <property type="taxonomic scope" value="Eukaryota"/>
</dbReference>
<evidence type="ECO:0000256" key="1">
    <source>
        <dbReference type="ARBA" id="ARBA00023015"/>
    </source>
</evidence>
<accession>A0A1S2Y4T6</accession>
<name>A0A1S2Y4T6_CICAR</name>
<evidence type="ECO:0000259" key="5">
    <source>
        <dbReference type="PROSITE" id="PS51005"/>
    </source>
</evidence>
<reference evidence="6" key="1">
    <citation type="journal article" date="2013" name="Nat. Biotechnol.">
        <title>Draft genome sequence of chickpea (Cicer arietinum) provides a resource for trait improvement.</title>
        <authorList>
            <person name="Varshney R.K."/>
            <person name="Song C."/>
            <person name="Saxena R.K."/>
            <person name="Azam S."/>
            <person name="Yu S."/>
            <person name="Sharpe A.G."/>
            <person name="Cannon S."/>
            <person name="Baek J."/>
            <person name="Rosen B.D."/>
            <person name="Tar'an B."/>
            <person name="Millan T."/>
            <person name="Zhang X."/>
            <person name="Ramsay L.D."/>
            <person name="Iwata A."/>
            <person name="Wang Y."/>
            <person name="Nelson W."/>
            <person name="Farmer A.D."/>
            <person name="Gaur P.M."/>
            <person name="Soderlund C."/>
            <person name="Penmetsa R.V."/>
            <person name="Xu C."/>
            <person name="Bharti A.K."/>
            <person name="He W."/>
            <person name="Winter P."/>
            <person name="Zhao S."/>
            <person name="Hane J.K."/>
            <person name="Carrasquilla-Garcia N."/>
            <person name="Condie J.A."/>
            <person name="Upadhyaya H.D."/>
            <person name="Luo M.C."/>
            <person name="Thudi M."/>
            <person name="Gowda C.L."/>
            <person name="Singh N.P."/>
            <person name="Lichtenzveig J."/>
            <person name="Gali K.K."/>
            <person name="Rubio J."/>
            <person name="Nadarajan N."/>
            <person name="Dolezel J."/>
            <person name="Bansal K.C."/>
            <person name="Xu X."/>
            <person name="Edwards D."/>
            <person name="Zhang G."/>
            <person name="Kahl G."/>
            <person name="Gil J."/>
            <person name="Singh K.B."/>
            <person name="Datta S.K."/>
            <person name="Jackson S.A."/>
            <person name="Wang J."/>
            <person name="Cook D.R."/>
        </authorList>
    </citation>
    <scope>NUCLEOTIDE SEQUENCE [LARGE SCALE GENOMIC DNA]</scope>
    <source>
        <strain evidence="6">cv. CDC Frontier</strain>
    </source>
</reference>
<dbReference type="RefSeq" id="XP_004498547.1">
    <property type="nucleotide sequence ID" value="XM_004498490.3"/>
</dbReference>
<dbReference type="AlphaFoldDB" id="A0A1S2Y4T6"/>
<dbReference type="InterPro" id="IPR036093">
    <property type="entry name" value="NAC_dom_sf"/>
</dbReference>
<protein>
    <submittedName>
        <fullName evidence="7">NAC domain-containing protein 79</fullName>
    </submittedName>
</protein>
<keyword evidence="6" id="KW-1185">Reference proteome</keyword>
<dbReference type="Proteomes" id="UP000087171">
    <property type="component" value="Chromosome Ca4"/>
</dbReference>
<feature type="domain" description="NAC" evidence="5">
    <location>
        <begin position="28"/>
        <end position="177"/>
    </location>
</feature>
<evidence type="ECO:0000256" key="2">
    <source>
        <dbReference type="ARBA" id="ARBA00023125"/>
    </source>
</evidence>
<keyword evidence="2" id="KW-0238">DNA-binding</keyword>
<evidence type="ECO:0000256" key="4">
    <source>
        <dbReference type="ARBA" id="ARBA00023242"/>
    </source>
</evidence>
<dbReference type="FunFam" id="2.170.150.80:FF:000006">
    <property type="entry name" value="NAC domain-containing protein 100-like"/>
    <property type="match status" value="1"/>
</dbReference>
<proteinExistence type="predicted"/>
<dbReference type="GeneID" id="101503733"/>
<dbReference type="PANTHER" id="PTHR31744">
    <property type="entry name" value="PROTEIN CUP-SHAPED COTYLEDON 2-RELATED"/>
    <property type="match status" value="1"/>
</dbReference>
<evidence type="ECO:0000313" key="7">
    <source>
        <dbReference type="RefSeq" id="XP_004498547.1"/>
    </source>
</evidence>
<dbReference type="GO" id="GO:0000976">
    <property type="term" value="F:transcription cis-regulatory region binding"/>
    <property type="evidence" value="ECO:0007669"/>
    <property type="project" value="UniProtKB-ARBA"/>
</dbReference>
<dbReference type="OrthoDB" id="1424968at2759"/>
<dbReference type="STRING" id="3827.A0A1S2Y4T6"/>
<dbReference type="Pfam" id="PF02365">
    <property type="entry name" value="NAM"/>
    <property type="match status" value="1"/>
</dbReference>
<evidence type="ECO:0000313" key="6">
    <source>
        <dbReference type="Proteomes" id="UP000087171"/>
    </source>
</evidence>
<dbReference type="GO" id="GO:0006355">
    <property type="term" value="P:regulation of DNA-templated transcription"/>
    <property type="evidence" value="ECO:0007669"/>
    <property type="project" value="InterPro"/>
</dbReference>
<reference evidence="7" key="2">
    <citation type="submission" date="2025-08" db="UniProtKB">
        <authorList>
            <consortium name="RefSeq"/>
        </authorList>
    </citation>
    <scope>IDENTIFICATION</scope>
    <source>
        <tissue evidence="7">Etiolated seedlings</tissue>
    </source>
</reference>
<evidence type="ECO:0000256" key="3">
    <source>
        <dbReference type="ARBA" id="ARBA00023163"/>
    </source>
</evidence>
<dbReference type="PANTHER" id="PTHR31744:SF115">
    <property type="entry name" value="NAC DOMAIN CONTAINING PROTEIN 38"/>
    <property type="match status" value="1"/>
</dbReference>
<keyword evidence="1" id="KW-0805">Transcription regulation</keyword>
<dbReference type="InterPro" id="IPR003441">
    <property type="entry name" value="NAC-dom"/>
</dbReference>
<dbReference type="PROSITE" id="PS51005">
    <property type="entry name" value="NAC"/>
    <property type="match status" value="1"/>
</dbReference>
<sequence length="346" mass="39188">MQKNKEVINKEGKGMEIEGIPLAKEETLPPGFRFHPTDEELITYYLVNKISDSDFSCKAIGEVDLNKSEPWELPGKAKMGQKEWYFFSLRDRKYPTGVRTNRATNTGYWKTTGKDKEIFDNVTSELVGMKKTLVFYKGRAPRGEKTNWVMHEYRIHSKSTYRTNKQDEWVVSRVFRKSVGAKKYPSSNPTRATLNPYNINLEVGPSINMQPQPMMHLGDHSTTHFLYGRNYINTPDLVEVNRVLRSSGVVPLPMQYSNLSSSPLGFTISGLNLNLGGASTQPSTQVHDFSSNMMTTTTTTLGGENHNNNNNLGYGGEVNINANPNGNNRYMGMEHCVDLDNYWPSY</sequence>